<dbReference type="Pfam" id="PF12867">
    <property type="entry name" value="DinB_2"/>
    <property type="match status" value="1"/>
</dbReference>
<comment type="caution">
    <text evidence="2">The sequence shown here is derived from an EMBL/GenBank/DDBJ whole genome shotgun (WGS) entry which is preliminary data.</text>
</comment>
<evidence type="ECO:0000313" key="2">
    <source>
        <dbReference type="EMBL" id="MBS4200084.1"/>
    </source>
</evidence>
<sequence>MGGFKLMEQYEIINDFNQFSSWLSTLENIDETLWTEPIATDKWSISEIISHILNWDNHLLSEVLPSVRNENGMDFPDFDAFNKNASEYAKSGISKTKLLKEAKDTRKLLVKELGEMPNENLNKPLTANGVTHCPFTGTPYSLLYIVKEFIDHDNHHKRQITQFLKENNLG</sequence>
<dbReference type="InterPro" id="IPR024775">
    <property type="entry name" value="DinB-like"/>
</dbReference>
<accession>A0A942TQM3</accession>
<name>A0A942TQM3_9BACI</name>
<protein>
    <submittedName>
        <fullName evidence="2">DinB family protein</fullName>
    </submittedName>
</protein>
<evidence type="ECO:0000259" key="1">
    <source>
        <dbReference type="Pfam" id="PF12867"/>
    </source>
</evidence>
<dbReference type="Gene3D" id="1.20.120.450">
    <property type="entry name" value="dinb family like domain"/>
    <property type="match status" value="1"/>
</dbReference>
<evidence type="ECO:0000313" key="3">
    <source>
        <dbReference type="Proteomes" id="UP000682713"/>
    </source>
</evidence>
<keyword evidence="3" id="KW-1185">Reference proteome</keyword>
<dbReference type="InterPro" id="IPR034660">
    <property type="entry name" value="DinB/YfiT-like"/>
</dbReference>
<gene>
    <name evidence="2" type="ORF">KHA93_10490</name>
</gene>
<dbReference type="EMBL" id="JAGYPJ010000001">
    <property type="protein sequence ID" value="MBS4200084.1"/>
    <property type="molecule type" value="Genomic_DNA"/>
</dbReference>
<feature type="domain" description="DinB-like" evidence="1">
    <location>
        <begin position="22"/>
        <end position="160"/>
    </location>
</feature>
<proteinExistence type="predicted"/>
<reference evidence="2 3" key="1">
    <citation type="submission" date="2021-05" db="EMBL/GenBank/DDBJ databases">
        <title>Novel Bacillus species.</title>
        <authorList>
            <person name="Liu G."/>
        </authorList>
    </citation>
    <scope>NUCLEOTIDE SEQUENCE [LARGE SCALE GENOMIC DNA]</scope>
    <source>
        <strain evidence="2 3">FJAT-49732</strain>
    </source>
</reference>
<dbReference type="Proteomes" id="UP000682713">
    <property type="component" value="Unassembled WGS sequence"/>
</dbReference>
<organism evidence="2 3">
    <name type="scientific">Lederbergia citrisecunda</name>
    <dbReference type="NCBI Taxonomy" id="2833583"/>
    <lineage>
        <taxon>Bacteria</taxon>
        <taxon>Bacillati</taxon>
        <taxon>Bacillota</taxon>
        <taxon>Bacilli</taxon>
        <taxon>Bacillales</taxon>
        <taxon>Bacillaceae</taxon>
        <taxon>Lederbergia</taxon>
    </lineage>
</organism>
<dbReference type="AlphaFoldDB" id="A0A942TQM3"/>
<dbReference type="SUPFAM" id="SSF109854">
    <property type="entry name" value="DinB/YfiT-like putative metalloenzymes"/>
    <property type="match status" value="1"/>
</dbReference>